<protein>
    <recommendedName>
        <fullName evidence="3">D-lyxose ketol-isomerase</fullName>
    </recommendedName>
</protein>
<evidence type="ECO:0000313" key="2">
    <source>
        <dbReference type="Proteomes" id="UP000366872"/>
    </source>
</evidence>
<dbReference type="EMBL" id="CAAHFG010000001">
    <property type="protein sequence ID" value="VGO13749.1"/>
    <property type="molecule type" value="Genomic_DNA"/>
</dbReference>
<gene>
    <name evidence="1" type="ORF">PDESU_02306</name>
</gene>
<reference evidence="1 2" key="1">
    <citation type="submission" date="2019-04" db="EMBL/GenBank/DDBJ databases">
        <authorList>
            <person name="Van Vliet M D."/>
        </authorList>
    </citation>
    <scope>NUCLEOTIDE SEQUENCE [LARGE SCALE GENOMIC DNA]</scope>
    <source>
        <strain evidence="1 2">F1</strain>
    </source>
</reference>
<proteinExistence type="predicted"/>
<dbReference type="RefSeq" id="WP_136079294.1">
    <property type="nucleotide sequence ID" value="NZ_CAAHFG010000001.1"/>
</dbReference>
<dbReference type="AlphaFoldDB" id="A0A6C2U1S0"/>
<dbReference type="InterPro" id="IPR014710">
    <property type="entry name" value="RmlC-like_jellyroll"/>
</dbReference>
<keyword evidence="2" id="KW-1185">Reference proteome</keyword>
<name>A0A6C2U1S0_PONDE</name>
<dbReference type="Gene3D" id="2.60.120.10">
    <property type="entry name" value="Jelly Rolls"/>
    <property type="match status" value="1"/>
</dbReference>
<sequence>MREYSKTQGAMAIAAAVGVAAVLSGCVTGSAESTGKGNAMESYYEDGALSVEKVKQAYFEMFERFNYPVPDVLKTDEFWVCDFDQGDVLALGMGGIFWLNEKGEYKSTGAGQYNGAFKDDHFGYLMHEIYLLPGQTLPEHSHLGGPEGYAPKMEAWQVRYGDVRFYGEHKHGDEMEIGELPEDERPWGYGEDWFKSKYVTHRDSKKNIMYKLQDPEAWHGIIAGKDGAIITEGATYHNHVHFSKPGMEFKNTGAE</sequence>
<dbReference type="Proteomes" id="UP000366872">
    <property type="component" value="Unassembled WGS sequence"/>
</dbReference>
<organism evidence="1 2">
    <name type="scientific">Pontiella desulfatans</name>
    <dbReference type="NCBI Taxonomy" id="2750659"/>
    <lineage>
        <taxon>Bacteria</taxon>
        <taxon>Pseudomonadati</taxon>
        <taxon>Kiritimatiellota</taxon>
        <taxon>Kiritimatiellia</taxon>
        <taxon>Kiritimatiellales</taxon>
        <taxon>Pontiellaceae</taxon>
        <taxon>Pontiella</taxon>
    </lineage>
</organism>
<evidence type="ECO:0000313" key="1">
    <source>
        <dbReference type="EMBL" id="VGO13749.1"/>
    </source>
</evidence>
<dbReference type="PROSITE" id="PS51257">
    <property type="entry name" value="PROKAR_LIPOPROTEIN"/>
    <property type="match status" value="1"/>
</dbReference>
<accession>A0A6C2U1S0</accession>
<evidence type="ECO:0008006" key="3">
    <source>
        <dbReference type="Google" id="ProtNLM"/>
    </source>
</evidence>